<comment type="subcellular location">
    <subcellularLocation>
        <location evidence="1">Membrane</location>
        <topology evidence="1">Single-pass membrane protein</topology>
    </subcellularLocation>
</comment>
<dbReference type="Gene3D" id="2.40.30.170">
    <property type="match status" value="1"/>
</dbReference>
<dbReference type="PRINTS" id="PR01490">
    <property type="entry name" value="RTXTOXIND"/>
</dbReference>
<dbReference type="BioCyc" id="RCHA213810:RUM_RS05690-MONOMER"/>
<dbReference type="Gene3D" id="2.40.50.100">
    <property type="match status" value="1"/>
</dbReference>
<feature type="domain" description="Multidrug resistance protein MdtA-like barrel-sandwich hybrid" evidence="7">
    <location>
        <begin position="82"/>
        <end position="300"/>
    </location>
</feature>
<evidence type="ECO:0000256" key="1">
    <source>
        <dbReference type="ARBA" id="ARBA00004167"/>
    </source>
</evidence>
<feature type="transmembrane region" description="Helical" evidence="6">
    <location>
        <begin position="39"/>
        <end position="58"/>
    </location>
</feature>
<evidence type="ECO:0000259" key="7">
    <source>
        <dbReference type="Pfam" id="PF25917"/>
    </source>
</evidence>
<dbReference type="Pfam" id="PF26002">
    <property type="entry name" value="Beta-barrel_AprE"/>
    <property type="match status" value="1"/>
</dbReference>
<accession>D4LCI1</accession>
<dbReference type="RefSeq" id="WP_015558233.1">
    <property type="nucleotide sequence ID" value="NC_021039.1"/>
</dbReference>
<keyword evidence="5 6" id="KW-0472">Membrane</keyword>
<evidence type="ECO:0000256" key="4">
    <source>
        <dbReference type="ARBA" id="ARBA00022989"/>
    </source>
</evidence>
<dbReference type="AlphaFoldDB" id="D4LCI1"/>
<reference evidence="9" key="1">
    <citation type="submission" date="2010-03" db="EMBL/GenBank/DDBJ databases">
        <title>The genome sequence of Ruminococcus sp. 18P13.</title>
        <authorList>
            <consortium name="metaHIT consortium -- http://www.metahit.eu/"/>
            <person name="Pajon A."/>
            <person name="Turner K."/>
            <person name="Parkhill J."/>
            <person name="Bernalier A."/>
        </authorList>
    </citation>
    <scope>NUCLEOTIDE SEQUENCE [LARGE SCALE GENOMIC DNA]</scope>
    <source>
        <strain evidence="9">Type strain: 18P13</strain>
    </source>
</reference>
<dbReference type="GeneID" id="83155923"/>
<proteinExistence type="inferred from homology"/>
<dbReference type="PATRIC" id="fig|213810.4.peg.1079"/>
<evidence type="ECO:0000313" key="10">
    <source>
        <dbReference type="Proteomes" id="UP000007054"/>
    </source>
</evidence>
<evidence type="ECO:0000313" key="9">
    <source>
        <dbReference type="EMBL" id="CBL17326.1"/>
    </source>
</evidence>
<sequence>MNNPITEYILKHSRKKDKELKYDFMPSLLEIIERPAHKAGTVIILGVFTLLIAAVIWACLSKIDVVVTSSGSVQPIGNLNVVQSYAGGVVEAINIEEGEYVQAGDVLIHLNTETLDVDEKQLQSQKKILEEQQKIYQKIKAGEDVSAIKVSDYDAELQPYIQAILDADTSYKNTLANLEKEKSNADLNQQIGQLQLEEYQANGTEREAESQKLINQQYALAVEQADLQINDTKTQYSAQINSKISENDTQLIEIESNLEKYQLSIAYQDITAPVSGYVNSISVNTIGETVTSAQELVTIVPDDTSVEMVCYVQNMDIADVEEGMTAEIKLEAYPYNKFGTVSGTVKYISPSSFVSEQLGSVYLVKLEIENSNEEIHVISGLSGTVEIKTDKRTVMEYFLDPIIKGFGESLKEK</sequence>
<keyword evidence="4 6" id="KW-1133">Transmembrane helix</keyword>
<gene>
    <name evidence="9" type="ordered locus">RUM_11840</name>
</gene>
<evidence type="ECO:0000256" key="6">
    <source>
        <dbReference type="SAM" id="Phobius"/>
    </source>
</evidence>
<keyword evidence="10" id="KW-1185">Reference proteome</keyword>
<reference evidence="9" key="2">
    <citation type="submission" date="2010-03" db="EMBL/GenBank/DDBJ databases">
        <authorList>
            <person name="Pajon A."/>
        </authorList>
    </citation>
    <scope>NUCLEOTIDE SEQUENCE</scope>
    <source>
        <strain evidence="9">Type strain: 18P13</strain>
    </source>
</reference>
<dbReference type="InterPro" id="IPR058982">
    <property type="entry name" value="Beta-barrel_AprE"/>
</dbReference>
<dbReference type="EMBL" id="FP929052">
    <property type="protein sequence ID" value="CBL17326.1"/>
    <property type="molecule type" value="Genomic_DNA"/>
</dbReference>
<dbReference type="SUPFAM" id="SSF111369">
    <property type="entry name" value="HlyD-like secretion proteins"/>
    <property type="match status" value="2"/>
</dbReference>
<dbReference type="InterPro" id="IPR058625">
    <property type="entry name" value="MdtA-like_BSH"/>
</dbReference>
<feature type="domain" description="AprE-like beta-barrel" evidence="8">
    <location>
        <begin position="311"/>
        <end position="389"/>
    </location>
</feature>
<dbReference type="GO" id="GO:0016020">
    <property type="term" value="C:membrane"/>
    <property type="evidence" value="ECO:0007669"/>
    <property type="project" value="UniProtKB-SubCell"/>
</dbReference>
<keyword evidence="3 6" id="KW-0812">Transmembrane</keyword>
<dbReference type="STRING" id="213810.RUM_11840"/>
<dbReference type="PANTHER" id="PTHR30386">
    <property type="entry name" value="MEMBRANE FUSION SUBUNIT OF EMRAB-TOLC MULTIDRUG EFFLUX PUMP"/>
    <property type="match status" value="1"/>
</dbReference>
<dbReference type="KEGG" id="rch:RUM_11840"/>
<dbReference type="Pfam" id="PF25917">
    <property type="entry name" value="BSH_RND"/>
    <property type="match status" value="1"/>
</dbReference>
<name>D4LCI1_RUMC1</name>
<dbReference type="InterPro" id="IPR050739">
    <property type="entry name" value="MFP"/>
</dbReference>
<evidence type="ECO:0000259" key="8">
    <source>
        <dbReference type="Pfam" id="PF26002"/>
    </source>
</evidence>
<dbReference type="PANTHER" id="PTHR30386:SF26">
    <property type="entry name" value="TRANSPORT PROTEIN COMB"/>
    <property type="match status" value="1"/>
</dbReference>
<organism evidence="9 10">
    <name type="scientific">Ruminococcus champanellensis (strain DSM 18848 / JCM 17042 / KCTC 15320 / 18P13)</name>
    <dbReference type="NCBI Taxonomy" id="213810"/>
    <lineage>
        <taxon>Bacteria</taxon>
        <taxon>Bacillati</taxon>
        <taxon>Bacillota</taxon>
        <taxon>Clostridia</taxon>
        <taxon>Eubacteriales</taxon>
        <taxon>Oscillospiraceae</taxon>
        <taxon>Ruminococcus</taxon>
    </lineage>
</organism>
<evidence type="ECO:0000256" key="3">
    <source>
        <dbReference type="ARBA" id="ARBA00022692"/>
    </source>
</evidence>
<dbReference type="Proteomes" id="UP000007054">
    <property type="component" value="Chromosome"/>
</dbReference>
<dbReference type="HOGENOM" id="CLU_023976_0_1_9"/>
<comment type="similarity">
    <text evidence="2">Belongs to the membrane fusion protein (MFP) (TC 8.A.1) family.</text>
</comment>
<evidence type="ECO:0000256" key="5">
    <source>
        <dbReference type="ARBA" id="ARBA00023136"/>
    </source>
</evidence>
<protein>
    <submittedName>
        <fullName evidence="9">Multidrug resistance efflux pump</fullName>
    </submittedName>
</protein>
<evidence type="ECO:0000256" key="2">
    <source>
        <dbReference type="ARBA" id="ARBA00009477"/>
    </source>
</evidence>